<protein>
    <submittedName>
        <fullName evidence="7">Glutathionylspermidine synthase family protein</fullName>
    </submittedName>
</protein>
<evidence type="ECO:0000313" key="7">
    <source>
        <dbReference type="EMBL" id="HJD44283.1"/>
    </source>
</evidence>
<comment type="caution">
    <text evidence="7">The sequence shown here is derived from an EMBL/GenBank/DDBJ whole genome shotgun (WGS) entry which is preliminary data.</text>
</comment>
<evidence type="ECO:0000256" key="4">
    <source>
        <dbReference type="ARBA" id="ARBA00022840"/>
    </source>
</evidence>
<feature type="domain" description="Glutathionylspermidine synthase pre-ATP-grasp-like" evidence="6">
    <location>
        <begin position="128"/>
        <end position="432"/>
    </location>
</feature>
<dbReference type="EMBL" id="DWUQ01000093">
    <property type="protein sequence ID" value="HJD44283.1"/>
    <property type="molecule type" value="Genomic_DNA"/>
</dbReference>
<dbReference type="Proteomes" id="UP000823889">
    <property type="component" value="Unassembled WGS sequence"/>
</dbReference>
<dbReference type="SUPFAM" id="SSF56059">
    <property type="entry name" value="Glutathione synthetase ATP-binding domain-like"/>
    <property type="match status" value="1"/>
</dbReference>
<gene>
    <name evidence="7" type="ORF">H9906_04540</name>
</gene>
<evidence type="ECO:0000256" key="2">
    <source>
        <dbReference type="ARBA" id="ARBA00022723"/>
    </source>
</evidence>
<evidence type="ECO:0000313" key="8">
    <source>
        <dbReference type="Proteomes" id="UP000823889"/>
    </source>
</evidence>
<organism evidence="7 8">
    <name type="scientific">Candidatus Paenalcaligenes intestinipullorum</name>
    <dbReference type="NCBI Taxonomy" id="2838718"/>
    <lineage>
        <taxon>Bacteria</taxon>
        <taxon>Pseudomonadati</taxon>
        <taxon>Pseudomonadota</taxon>
        <taxon>Betaproteobacteria</taxon>
        <taxon>Burkholderiales</taxon>
        <taxon>Alcaligenaceae</taxon>
        <taxon>Paenalcaligenes</taxon>
    </lineage>
</organism>
<reference evidence="7" key="1">
    <citation type="journal article" date="2021" name="PeerJ">
        <title>Extensive microbial diversity within the chicken gut microbiome revealed by metagenomics and culture.</title>
        <authorList>
            <person name="Gilroy R."/>
            <person name="Ravi A."/>
            <person name="Getino M."/>
            <person name="Pursley I."/>
            <person name="Horton D.L."/>
            <person name="Alikhan N.F."/>
            <person name="Baker D."/>
            <person name="Gharbi K."/>
            <person name="Hall N."/>
            <person name="Watson M."/>
            <person name="Adriaenssens E.M."/>
            <person name="Foster-Nyarko E."/>
            <person name="Jarju S."/>
            <person name="Secka A."/>
            <person name="Antonio M."/>
            <person name="Oren A."/>
            <person name="Chaudhuri R.R."/>
            <person name="La Ragione R."/>
            <person name="Hildebrand F."/>
            <person name="Pallen M.J."/>
        </authorList>
    </citation>
    <scope>NUCLEOTIDE SEQUENCE</scope>
    <source>
        <strain evidence="7">9264</strain>
    </source>
</reference>
<keyword evidence="1" id="KW-0436">Ligase</keyword>
<evidence type="ECO:0000259" key="6">
    <source>
        <dbReference type="Pfam" id="PF03738"/>
    </source>
</evidence>
<dbReference type="GO" id="GO:0016874">
    <property type="term" value="F:ligase activity"/>
    <property type="evidence" value="ECO:0007669"/>
    <property type="project" value="UniProtKB-KW"/>
</dbReference>
<keyword evidence="2" id="KW-0479">Metal-binding</keyword>
<evidence type="ECO:0000256" key="3">
    <source>
        <dbReference type="ARBA" id="ARBA00022741"/>
    </source>
</evidence>
<dbReference type="AlphaFoldDB" id="A0A9D2U9H4"/>
<dbReference type="InterPro" id="IPR005494">
    <property type="entry name" value="GSPS_pre-ATP-grasp-like_dom"/>
</dbReference>
<accession>A0A9D2U9H4</accession>
<evidence type="ECO:0000256" key="1">
    <source>
        <dbReference type="ARBA" id="ARBA00022598"/>
    </source>
</evidence>
<dbReference type="Pfam" id="PF03738">
    <property type="entry name" value="GSP_synth"/>
    <property type="match status" value="1"/>
</dbReference>
<dbReference type="SUPFAM" id="SSF52440">
    <property type="entry name" value="PreATP-grasp domain"/>
    <property type="match status" value="1"/>
</dbReference>
<dbReference type="GO" id="GO:0005524">
    <property type="term" value="F:ATP binding"/>
    <property type="evidence" value="ECO:0007669"/>
    <property type="project" value="UniProtKB-KW"/>
</dbReference>
<sequence length="435" mass="49560">MSAIRPITRSLDALNIADLVRNELPYTQALYDSSERLHEDVAELFDFYIQHRQALPMYALREATADQLQHELSTYYAMLESALRRLFELSDEDIRDWFDCAAVRQGGFGHFLNYARHRFAERSRLAPNQRHDTVYGRLDAAVDPDSGTLKGVYEFNGDTPVMLFESVNLQNLISEALGEPEAQANDWWEATQQQLAPYAGKAVAVVCDVNFIEDTVTAETLAQAFEAAGAQVYFTTLDGLNHDVFHLEQPFHVDGVDEPMDAVFMLLPWEEMWSSGQDILLHWESWQARVQFFEPPWRWFLSHKAMLAWVTHLFETDPAFKISWSSVAHLPTYRDAQPFIAQGQDYVIKPVTGRLSQNIQIVRNGNATAPTEGNYGDEPMIYQAYAAPGQVTGRENFIVGGWLSGEHVQTLCFREFDGPVLDLKNERFIAHLLTD</sequence>
<name>A0A9D2U9H4_9BURK</name>
<evidence type="ECO:0000256" key="5">
    <source>
        <dbReference type="ARBA" id="ARBA00022842"/>
    </source>
</evidence>
<keyword evidence="4" id="KW-0067">ATP-binding</keyword>
<reference evidence="7" key="2">
    <citation type="submission" date="2021-04" db="EMBL/GenBank/DDBJ databases">
        <authorList>
            <person name="Gilroy R."/>
        </authorList>
    </citation>
    <scope>NUCLEOTIDE SEQUENCE</scope>
    <source>
        <strain evidence="7">9264</strain>
    </source>
</reference>
<proteinExistence type="predicted"/>
<keyword evidence="3" id="KW-0547">Nucleotide-binding</keyword>
<keyword evidence="5" id="KW-0460">Magnesium</keyword>
<dbReference type="GO" id="GO:0046872">
    <property type="term" value="F:metal ion binding"/>
    <property type="evidence" value="ECO:0007669"/>
    <property type="project" value="UniProtKB-KW"/>
</dbReference>
<dbReference type="InterPro" id="IPR016185">
    <property type="entry name" value="PreATP-grasp_dom_sf"/>
</dbReference>
<dbReference type="Gene3D" id="3.30.1490.330">
    <property type="match status" value="1"/>
</dbReference>